<dbReference type="GO" id="GO:0003677">
    <property type="term" value="F:DNA binding"/>
    <property type="evidence" value="ECO:0007669"/>
    <property type="project" value="UniProtKB-KW"/>
</dbReference>
<evidence type="ECO:0000256" key="5">
    <source>
        <dbReference type="ARBA" id="ARBA00023163"/>
    </source>
</evidence>
<dbReference type="GO" id="GO:0003700">
    <property type="term" value="F:DNA-binding transcription factor activity"/>
    <property type="evidence" value="ECO:0007669"/>
    <property type="project" value="InterPro"/>
</dbReference>
<evidence type="ECO:0000256" key="3">
    <source>
        <dbReference type="ARBA" id="ARBA00023125"/>
    </source>
</evidence>
<evidence type="ECO:0000313" key="10">
    <source>
        <dbReference type="EMBL" id="WOL20668.1"/>
    </source>
</evidence>
<accession>A0AAQ3QTN8</accession>
<keyword evidence="6" id="KW-0539">Nucleus</keyword>
<dbReference type="CDD" id="cd00018">
    <property type="entry name" value="AP2"/>
    <property type="match status" value="1"/>
</dbReference>
<feature type="compositionally biased region" description="Pro residues" evidence="8">
    <location>
        <begin position="72"/>
        <end position="83"/>
    </location>
</feature>
<evidence type="ECO:0000256" key="7">
    <source>
        <dbReference type="ARBA" id="ARBA00024343"/>
    </source>
</evidence>
<comment type="subcellular location">
    <subcellularLocation>
        <location evidence="1">Nucleus</location>
    </subcellularLocation>
</comment>
<feature type="region of interest" description="Disordered" evidence="8">
    <location>
        <begin position="49"/>
        <end position="83"/>
    </location>
</feature>
<feature type="compositionally biased region" description="Low complexity" evidence="8">
    <location>
        <begin position="60"/>
        <end position="71"/>
    </location>
</feature>
<keyword evidence="4" id="KW-0010">Activator</keyword>
<organism evidence="10 11">
    <name type="scientific">Canna indica</name>
    <name type="common">Indian-shot</name>
    <dbReference type="NCBI Taxonomy" id="4628"/>
    <lineage>
        <taxon>Eukaryota</taxon>
        <taxon>Viridiplantae</taxon>
        <taxon>Streptophyta</taxon>
        <taxon>Embryophyta</taxon>
        <taxon>Tracheophyta</taxon>
        <taxon>Spermatophyta</taxon>
        <taxon>Magnoliopsida</taxon>
        <taxon>Liliopsida</taxon>
        <taxon>Zingiberales</taxon>
        <taxon>Cannaceae</taxon>
        <taxon>Canna</taxon>
    </lineage>
</organism>
<feature type="domain" description="AP2/ERF" evidence="9">
    <location>
        <begin position="18"/>
        <end position="62"/>
    </location>
</feature>
<protein>
    <submittedName>
        <fullName evidence="10">Ethylene-responsive transcription factor</fullName>
    </submittedName>
</protein>
<comment type="similarity">
    <text evidence="7">Belongs to the AP2/ERF transcription factor family. ERF subfamily.</text>
</comment>
<reference evidence="10 11" key="1">
    <citation type="submission" date="2023-10" db="EMBL/GenBank/DDBJ databases">
        <title>Chromosome-scale genome assembly provides insights into flower coloration mechanisms of Canna indica.</title>
        <authorList>
            <person name="Li C."/>
        </authorList>
    </citation>
    <scope>NUCLEOTIDE SEQUENCE [LARGE SCALE GENOMIC DNA]</scope>
    <source>
        <tissue evidence="10">Flower</tissue>
    </source>
</reference>
<dbReference type="Proteomes" id="UP001327560">
    <property type="component" value="Chromosome 9"/>
</dbReference>
<gene>
    <name evidence="10" type="ORF">Cni_G29473</name>
</gene>
<keyword evidence="2" id="KW-0805">Transcription regulation</keyword>
<evidence type="ECO:0000256" key="6">
    <source>
        <dbReference type="ARBA" id="ARBA00023242"/>
    </source>
</evidence>
<dbReference type="SUPFAM" id="SSF54171">
    <property type="entry name" value="DNA-binding domain"/>
    <property type="match status" value="1"/>
</dbReference>
<sequence>MAEMMECKCGDRSAIERRYKGVRLRNLGNWVSEIRLPNNRERIWLGSYDSPEKDTRAFDTAASAPSSTSPTPLRPLSPASPDP</sequence>
<dbReference type="PANTHER" id="PTHR31985:SF215">
    <property type="entry name" value="OS02G0781300 PROTEIN"/>
    <property type="match status" value="1"/>
</dbReference>
<dbReference type="InterPro" id="IPR001471">
    <property type="entry name" value="AP2/ERF_dom"/>
</dbReference>
<keyword evidence="5" id="KW-0804">Transcription</keyword>
<dbReference type="AlphaFoldDB" id="A0AAQ3QTN8"/>
<evidence type="ECO:0000313" key="11">
    <source>
        <dbReference type="Proteomes" id="UP001327560"/>
    </source>
</evidence>
<dbReference type="InterPro" id="IPR036955">
    <property type="entry name" value="AP2/ERF_dom_sf"/>
</dbReference>
<name>A0AAQ3QTN8_9LILI</name>
<dbReference type="PANTHER" id="PTHR31985">
    <property type="entry name" value="ETHYLENE-RESPONSIVE TRANSCRIPTION FACTOR ERF042-RELATED"/>
    <property type="match status" value="1"/>
</dbReference>
<dbReference type="InterPro" id="IPR016177">
    <property type="entry name" value="DNA-bd_dom_sf"/>
</dbReference>
<keyword evidence="11" id="KW-1185">Reference proteome</keyword>
<keyword evidence="3" id="KW-0238">DNA-binding</keyword>
<dbReference type="SMART" id="SM00380">
    <property type="entry name" value="AP2"/>
    <property type="match status" value="1"/>
</dbReference>
<evidence type="ECO:0000256" key="4">
    <source>
        <dbReference type="ARBA" id="ARBA00023159"/>
    </source>
</evidence>
<dbReference type="PRINTS" id="PR00367">
    <property type="entry name" value="ETHRSPELEMNT"/>
</dbReference>
<evidence type="ECO:0000256" key="2">
    <source>
        <dbReference type="ARBA" id="ARBA00023015"/>
    </source>
</evidence>
<evidence type="ECO:0000259" key="9">
    <source>
        <dbReference type="PROSITE" id="PS51032"/>
    </source>
</evidence>
<dbReference type="InterPro" id="IPR051032">
    <property type="entry name" value="AP2/ERF_TF_ERF_subfamily"/>
</dbReference>
<dbReference type="GO" id="GO:0005634">
    <property type="term" value="C:nucleus"/>
    <property type="evidence" value="ECO:0007669"/>
    <property type="project" value="UniProtKB-SubCell"/>
</dbReference>
<evidence type="ECO:0000256" key="1">
    <source>
        <dbReference type="ARBA" id="ARBA00004123"/>
    </source>
</evidence>
<dbReference type="EMBL" id="CP136898">
    <property type="protein sequence ID" value="WOL20668.1"/>
    <property type="molecule type" value="Genomic_DNA"/>
</dbReference>
<dbReference type="Gene3D" id="3.30.730.10">
    <property type="entry name" value="AP2/ERF domain"/>
    <property type="match status" value="1"/>
</dbReference>
<proteinExistence type="inferred from homology"/>
<evidence type="ECO:0000256" key="8">
    <source>
        <dbReference type="SAM" id="MobiDB-lite"/>
    </source>
</evidence>
<dbReference type="PROSITE" id="PS51032">
    <property type="entry name" value="AP2_ERF"/>
    <property type="match status" value="1"/>
</dbReference>